<feature type="compositionally biased region" description="Polar residues" evidence="5">
    <location>
        <begin position="409"/>
        <end position="439"/>
    </location>
</feature>
<evidence type="ECO:0000256" key="5">
    <source>
        <dbReference type="SAM" id="MobiDB-lite"/>
    </source>
</evidence>
<accession>G9MZ39</accession>
<evidence type="ECO:0000313" key="8">
    <source>
        <dbReference type="Proteomes" id="UP000007115"/>
    </source>
</evidence>
<dbReference type="PANTHER" id="PTHR28293:SF1">
    <property type="entry name" value="NUCLEAR RIM PROTEIN 1"/>
    <property type="match status" value="1"/>
</dbReference>
<dbReference type="STRING" id="413071.G9MZ39"/>
<proteinExistence type="predicted"/>
<feature type="region of interest" description="Disordered" evidence="5">
    <location>
        <begin position="378"/>
        <end position="439"/>
    </location>
</feature>
<gene>
    <name evidence="7" type="ORF">TRIVIDRAFT_116749</name>
</gene>
<dbReference type="OMA" id="WEVAVWD"/>
<evidence type="ECO:0000256" key="2">
    <source>
        <dbReference type="ARBA" id="ARBA00022692"/>
    </source>
</evidence>
<feature type="transmembrane region" description="Helical" evidence="6">
    <location>
        <begin position="80"/>
        <end position="104"/>
    </location>
</feature>
<dbReference type="GO" id="GO:0043007">
    <property type="term" value="P:maintenance of rDNA"/>
    <property type="evidence" value="ECO:0007669"/>
    <property type="project" value="TreeGrafter"/>
</dbReference>
<dbReference type="PANTHER" id="PTHR28293">
    <property type="entry name" value="NUCLEAR RIM PROTEIN 1"/>
    <property type="match status" value="1"/>
</dbReference>
<comment type="caution">
    <text evidence="7">The sequence shown here is derived from an EMBL/GenBank/DDBJ whole genome shotgun (WGS) entry which is preliminary data.</text>
</comment>
<dbReference type="eggNOG" id="ENOG502S7S0">
    <property type="taxonomic scope" value="Eukaryota"/>
</dbReference>
<evidence type="ECO:0000256" key="3">
    <source>
        <dbReference type="ARBA" id="ARBA00022989"/>
    </source>
</evidence>
<evidence type="ECO:0000256" key="6">
    <source>
        <dbReference type="SAM" id="Phobius"/>
    </source>
</evidence>
<dbReference type="Pfam" id="PF10332">
    <property type="entry name" value="DUF2418"/>
    <property type="match status" value="1"/>
</dbReference>
<feature type="non-terminal residue" evidence="7">
    <location>
        <position position="439"/>
    </location>
</feature>
<dbReference type="AlphaFoldDB" id="G9MZ39"/>
<dbReference type="GO" id="GO:0012505">
    <property type="term" value="C:endomembrane system"/>
    <property type="evidence" value="ECO:0007669"/>
    <property type="project" value="UniProtKB-SubCell"/>
</dbReference>
<name>G9MZ39_HYPVG</name>
<keyword evidence="3 6" id="KW-1133">Transmembrane helix</keyword>
<dbReference type="HOGENOM" id="CLU_044030_1_0_1"/>
<keyword evidence="8" id="KW-1185">Reference proteome</keyword>
<protein>
    <recommendedName>
        <fullName evidence="9">Meiotically up-regulated gene 154 protein</fullName>
    </recommendedName>
</protein>
<keyword evidence="2 6" id="KW-0812">Transmembrane</keyword>
<dbReference type="GO" id="GO:0007096">
    <property type="term" value="P:regulation of exit from mitosis"/>
    <property type="evidence" value="ECO:0007669"/>
    <property type="project" value="TreeGrafter"/>
</dbReference>
<evidence type="ECO:0000256" key="4">
    <source>
        <dbReference type="ARBA" id="ARBA00023136"/>
    </source>
</evidence>
<keyword evidence="4 6" id="KW-0472">Membrane</keyword>
<reference evidence="7 8" key="1">
    <citation type="journal article" date="2011" name="Genome Biol.">
        <title>Comparative genome sequence analysis underscores mycoparasitism as the ancestral life style of Trichoderma.</title>
        <authorList>
            <person name="Kubicek C.P."/>
            <person name="Herrera-Estrella A."/>
            <person name="Seidl-Seiboth V."/>
            <person name="Martinez D.A."/>
            <person name="Druzhinina I.S."/>
            <person name="Thon M."/>
            <person name="Zeilinger S."/>
            <person name="Casas-Flores S."/>
            <person name="Horwitz B.A."/>
            <person name="Mukherjee P.K."/>
            <person name="Mukherjee M."/>
            <person name="Kredics L."/>
            <person name="Alcaraz L.D."/>
            <person name="Aerts A."/>
            <person name="Antal Z."/>
            <person name="Atanasova L."/>
            <person name="Cervantes-Badillo M.G."/>
            <person name="Challacombe J."/>
            <person name="Chertkov O."/>
            <person name="McCluskey K."/>
            <person name="Coulpier F."/>
            <person name="Deshpande N."/>
            <person name="von Doehren H."/>
            <person name="Ebbole D.J."/>
            <person name="Esquivel-Naranjo E.U."/>
            <person name="Fekete E."/>
            <person name="Flipphi M."/>
            <person name="Glaser F."/>
            <person name="Gomez-Rodriguez E.Y."/>
            <person name="Gruber S."/>
            <person name="Han C."/>
            <person name="Henrissat B."/>
            <person name="Hermosa R."/>
            <person name="Hernandez-Onate M."/>
            <person name="Karaffa L."/>
            <person name="Kosti I."/>
            <person name="Le Crom S."/>
            <person name="Lindquist E."/>
            <person name="Lucas S."/>
            <person name="Luebeck M."/>
            <person name="Luebeck P.S."/>
            <person name="Margeot A."/>
            <person name="Metz B."/>
            <person name="Misra M."/>
            <person name="Nevalainen H."/>
            <person name="Omann M."/>
            <person name="Packer N."/>
            <person name="Perrone G."/>
            <person name="Uresti-Rivera E.E."/>
            <person name="Salamov A."/>
            <person name="Schmoll M."/>
            <person name="Seiboth B."/>
            <person name="Shapiro H."/>
            <person name="Sukno S."/>
            <person name="Tamayo-Ramos J.A."/>
            <person name="Tisch D."/>
            <person name="Wiest A."/>
            <person name="Wilkinson H.H."/>
            <person name="Zhang M."/>
            <person name="Coutinho P.M."/>
            <person name="Kenerley C.M."/>
            <person name="Monte E."/>
            <person name="Baker S.E."/>
            <person name="Grigoriev I.V."/>
        </authorList>
    </citation>
    <scope>NUCLEOTIDE SEQUENCE [LARGE SCALE GENOMIC DNA]</scope>
    <source>
        <strain evidence="8">Gv29-8 / FGSC 10586</strain>
    </source>
</reference>
<dbReference type="InterPro" id="IPR018819">
    <property type="entry name" value="Nur1/Mug154"/>
</dbReference>
<evidence type="ECO:0008006" key="9">
    <source>
        <dbReference type="Google" id="ProtNLM"/>
    </source>
</evidence>
<dbReference type="GeneID" id="25787053"/>
<evidence type="ECO:0000256" key="1">
    <source>
        <dbReference type="ARBA" id="ARBA00004127"/>
    </source>
</evidence>
<dbReference type="VEuPathDB" id="FungiDB:TRIVIDRAFT_116749"/>
<dbReference type="Proteomes" id="UP000007115">
    <property type="component" value="Unassembled WGS sequence"/>
</dbReference>
<dbReference type="OrthoDB" id="3363151at2759"/>
<dbReference type="RefSeq" id="XP_013954562.1">
    <property type="nucleotide sequence ID" value="XM_014099087.2"/>
</dbReference>
<sequence>MPRLVRRRPLWERITSMLNPMDFLLWLSEELETRDWDSKLAGTQLGLGMNFAFLLARANFGSSSEWSDSDIFGDDINPSLLSYVTYPIVWGLVLFSFANAAYALTRTRKYRLFEANIEQAPSTPSARRVQVQSSPMTTSSPLQYLADKITSGSAESRAHPDKKRDVWELAVWDPLPISLRLVCLFSPGHVLAYLLFLPLAPLDPQPSVTVFNTILMQVVLSGQMLFLSSRFAQQAKDNAIIQKEVMNEYNTKFVHPRLNPVVRDVGTQVAAEHSPKGRGFVQVGTPTTLIRKSYATRATSYTDYSDTMSAGRSNIMKPQMFSSNAPGTAPTTAPMLASAAATAPIPLSVTSANTTPFGGNMGIYNHNKSPLKKTIGLGTFNEPASPRNSREMAALEQQRQPTKHADSYRSASALSRSVSNPFQGGTRNRGTQQDRSIRW</sequence>
<dbReference type="EMBL" id="ABDF02000080">
    <property type="protein sequence ID" value="EHK20366.1"/>
    <property type="molecule type" value="Genomic_DNA"/>
</dbReference>
<evidence type="ECO:0000313" key="7">
    <source>
        <dbReference type="EMBL" id="EHK20366.1"/>
    </source>
</evidence>
<organism evidence="7 8">
    <name type="scientific">Hypocrea virens (strain Gv29-8 / FGSC 10586)</name>
    <name type="common">Gliocladium virens</name>
    <name type="synonym">Trichoderma virens</name>
    <dbReference type="NCBI Taxonomy" id="413071"/>
    <lineage>
        <taxon>Eukaryota</taxon>
        <taxon>Fungi</taxon>
        <taxon>Dikarya</taxon>
        <taxon>Ascomycota</taxon>
        <taxon>Pezizomycotina</taxon>
        <taxon>Sordariomycetes</taxon>
        <taxon>Hypocreomycetidae</taxon>
        <taxon>Hypocreales</taxon>
        <taxon>Hypocreaceae</taxon>
        <taxon>Trichoderma</taxon>
    </lineage>
</organism>
<dbReference type="InParanoid" id="G9MZ39"/>
<comment type="subcellular location">
    <subcellularLocation>
        <location evidence="1">Endomembrane system</location>
        <topology evidence="1">Multi-pass membrane protein</topology>
    </subcellularLocation>
</comment>